<dbReference type="Proteomes" id="UP000013827">
    <property type="component" value="Unassembled WGS sequence"/>
</dbReference>
<dbReference type="InterPro" id="IPR035979">
    <property type="entry name" value="RBD_domain_sf"/>
</dbReference>
<dbReference type="AlphaFoldDB" id="A0A0D3JHU1"/>
<evidence type="ECO:0000313" key="2">
    <source>
        <dbReference type="EnsemblProtists" id="EOD23076"/>
    </source>
</evidence>
<evidence type="ECO:0000313" key="3">
    <source>
        <dbReference type="Proteomes" id="UP000013827"/>
    </source>
</evidence>
<dbReference type="eggNOG" id="ENOG502S1W8">
    <property type="taxonomic scope" value="Eukaryota"/>
</dbReference>
<keyword evidence="3" id="KW-1185">Reference proteome</keyword>
<feature type="chain" id="PRO_5044277884" description="RRM domain-containing protein" evidence="1">
    <location>
        <begin position="19"/>
        <end position="257"/>
    </location>
</feature>
<reference evidence="2" key="2">
    <citation type="submission" date="2024-10" db="UniProtKB">
        <authorList>
            <consortium name="EnsemblProtists"/>
        </authorList>
    </citation>
    <scope>IDENTIFICATION</scope>
</reference>
<reference evidence="3" key="1">
    <citation type="journal article" date="2013" name="Nature">
        <title>Pan genome of the phytoplankton Emiliania underpins its global distribution.</title>
        <authorList>
            <person name="Read B.A."/>
            <person name="Kegel J."/>
            <person name="Klute M.J."/>
            <person name="Kuo A."/>
            <person name="Lefebvre S.C."/>
            <person name="Maumus F."/>
            <person name="Mayer C."/>
            <person name="Miller J."/>
            <person name="Monier A."/>
            <person name="Salamov A."/>
            <person name="Young J."/>
            <person name="Aguilar M."/>
            <person name="Claverie J.M."/>
            <person name="Frickenhaus S."/>
            <person name="Gonzalez K."/>
            <person name="Herman E.K."/>
            <person name="Lin Y.C."/>
            <person name="Napier J."/>
            <person name="Ogata H."/>
            <person name="Sarno A.F."/>
            <person name="Shmutz J."/>
            <person name="Schroeder D."/>
            <person name="de Vargas C."/>
            <person name="Verret F."/>
            <person name="von Dassow P."/>
            <person name="Valentin K."/>
            <person name="Van de Peer Y."/>
            <person name="Wheeler G."/>
            <person name="Dacks J.B."/>
            <person name="Delwiche C.F."/>
            <person name="Dyhrman S.T."/>
            <person name="Glockner G."/>
            <person name="John U."/>
            <person name="Richards T."/>
            <person name="Worden A.Z."/>
            <person name="Zhang X."/>
            <person name="Grigoriev I.V."/>
            <person name="Allen A.E."/>
            <person name="Bidle K."/>
            <person name="Borodovsky M."/>
            <person name="Bowler C."/>
            <person name="Brownlee C."/>
            <person name="Cock J.M."/>
            <person name="Elias M."/>
            <person name="Gladyshev V.N."/>
            <person name="Groth M."/>
            <person name="Guda C."/>
            <person name="Hadaegh A."/>
            <person name="Iglesias-Rodriguez M.D."/>
            <person name="Jenkins J."/>
            <person name="Jones B.M."/>
            <person name="Lawson T."/>
            <person name="Leese F."/>
            <person name="Lindquist E."/>
            <person name="Lobanov A."/>
            <person name="Lomsadze A."/>
            <person name="Malik S.B."/>
            <person name="Marsh M.E."/>
            <person name="Mackinder L."/>
            <person name="Mock T."/>
            <person name="Mueller-Roeber B."/>
            <person name="Pagarete A."/>
            <person name="Parker M."/>
            <person name="Probert I."/>
            <person name="Quesneville H."/>
            <person name="Raines C."/>
            <person name="Rensing S.A."/>
            <person name="Riano-Pachon D.M."/>
            <person name="Richier S."/>
            <person name="Rokitta S."/>
            <person name="Shiraiwa Y."/>
            <person name="Soanes D.M."/>
            <person name="van der Giezen M."/>
            <person name="Wahlund T.M."/>
            <person name="Williams B."/>
            <person name="Wilson W."/>
            <person name="Wolfe G."/>
            <person name="Wurch L.L."/>
        </authorList>
    </citation>
    <scope>NUCLEOTIDE SEQUENCE</scope>
</reference>
<accession>A0A0D3JHU1</accession>
<dbReference type="HOGENOM" id="CLU_1096067_0_0_1"/>
<evidence type="ECO:0000256" key="1">
    <source>
        <dbReference type="SAM" id="SignalP"/>
    </source>
</evidence>
<feature type="signal peptide" evidence="1">
    <location>
        <begin position="1"/>
        <end position="18"/>
    </location>
</feature>
<dbReference type="RefSeq" id="XP_005775505.1">
    <property type="nucleotide sequence ID" value="XM_005775448.1"/>
</dbReference>
<organism evidence="2 3">
    <name type="scientific">Emiliania huxleyi (strain CCMP1516)</name>
    <dbReference type="NCBI Taxonomy" id="280463"/>
    <lineage>
        <taxon>Eukaryota</taxon>
        <taxon>Haptista</taxon>
        <taxon>Haptophyta</taxon>
        <taxon>Prymnesiophyceae</taxon>
        <taxon>Isochrysidales</taxon>
        <taxon>Noelaerhabdaceae</taxon>
        <taxon>Emiliania</taxon>
    </lineage>
</organism>
<dbReference type="PaxDb" id="2903-EOD23076"/>
<protein>
    <recommendedName>
        <fullName evidence="4">RRM domain-containing protein</fullName>
    </recommendedName>
</protein>
<dbReference type="CDD" id="cd00590">
    <property type="entry name" value="RRM_SF"/>
    <property type="match status" value="1"/>
</dbReference>
<evidence type="ECO:0008006" key="4">
    <source>
        <dbReference type="Google" id="ProtNLM"/>
    </source>
</evidence>
<dbReference type="KEGG" id="ehx:EMIHUDRAFT_432160"/>
<dbReference type="SUPFAM" id="SSF54928">
    <property type="entry name" value="RNA-binding domain, RBD"/>
    <property type="match status" value="1"/>
</dbReference>
<name>A0A0D3JHU1_EMIH1</name>
<dbReference type="GO" id="GO:0003676">
    <property type="term" value="F:nucleic acid binding"/>
    <property type="evidence" value="ECO:0007669"/>
    <property type="project" value="InterPro"/>
</dbReference>
<dbReference type="GeneID" id="17268623"/>
<dbReference type="EnsemblProtists" id="EOD23076">
    <property type="protein sequence ID" value="EOD23076"/>
    <property type="gene ID" value="EMIHUDRAFT_432160"/>
</dbReference>
<keyword evidence="1" id="KW-0732">Signal</keyword>
<dbReference type="OMA" id="TKPMFKE"/>
<sequence length="257" mass="27071">MTSAALICAAAASFLVGGGPRAPAALPRASRIIAAIDYKDPAVAAEFQKVQERPIELVEAEIEKSGVPVPPSLNEMDMRLMLVELRMRKAGTMPGGGKAAPKKPANYGSKYEEALWEKPAFKRLIDDYRARGNTNALNLATEYLNSPRQAADRYAGTGAYDETVAAIDAAMSAKVEQQVTSGRVAFGGFPAAMGEAAIRMTLEGFGPLASLSVDVSGDGLSCRGAAEFETVEAAKACIDKYDGVDMGLGTTLEFKAL</sequence>
<proteinExistence type="predicted"/>